<dbReference type="EMBL" id="DRWN01000012">
    <property type="protein sequence ID" value="HHK67740.1"/>
    <property type="molecule type" value="Genomic_DNA"/>
</dbReference>
<evidence type="ECO:0000313" key="1">
    <source>
        <dbReference type="EMBL" id="HHK67740.1"/>
    </source>
</evidence>
<accession>A0A7C5LB23</accession>
<reference evidence="1" key="1">
    <citation type="journal article" date="2020" name="mSystems">
        <title>Genome- and Community-Level Interaction Insights into Carbon Utilization and Element Cycling Functions of Hydrothermarchaeota in Hydrothermal Sediment.</title>
        <authorList>
            <person name="Zhou Z."/>
            <person name="Liu Y."/>
            <person name="Xu W."/>
            <person name="Pan J."/>
            <person name="Luo Z.H."/>
            <person name="Li M."/>
        </authorList>
    </citation>
    <scope>NUCLEOTIDE SEQUENCE [LARGE SCALE GENOMIC DNA]</scope>
    <source>
        <strain evidence="1">SpSt-1056</strain>
    </source>
</reference>
<proteinExistence type="predicted"/>
<dbReference type="AlphaFoldDB" id="A0A7C5LB23"/>
<name>A0A7C5LB23_CALS0</name>
<protein>
    <submittedName>
        <fullName evidence="1">Uncharacterized protein</fullName>
    </submittedName>
</protein>
<organism evidence="1">
    <name type="scientific">Caldiarchaeum subterraneum</name>
    <dbReference type="NCBI Taxonomy" id="311458"/>
    <lineage>
        <taxon>Archaea</taxon>
        <taxon>Nitrososphaerota</taxon>
        <taxon>Candidatus Caldarchaeales</taxon>
        <taxon>Candidatus Caldarchaeaceae</taxon>
        <taxon>Candidatus Caldarchaeum</taxon>
    </lineage>
</organism>
<sequence>MWKGDCGGGRWTSSRKVVVFQLGAAVKPSLLNENRRDKLLRLIQLLNGLQYSYLVVDSERSADDLSISDYSMLAEVCGQRSTCTPILTIPVRRSDFHERFSEFLEVVSQHGVGGVCLVAGNPAYLDEHELRVRPGRLILDASAAFRGVAPHLPLMVGSEKIVKTALKASQLYHAWPLILLNPGLHEELKLYDGLTAGVYAPFHISETLERDVSDRLQAYISRRKTSLGFWEAVEAFSLAGGLWKIRQRVSRISEIGVDVLVGYPLDLSGEQLRRFAKVSRM</sequence>
<gene>
    <name evidence="1" type="ORF">ENM11_01100</name>
</gene>
<comment type="caution">
    <text evidence="1">The sequence shown here is derived from an EMBL/GenBank/DDBJ whole genome shotgun (WGS) entry which is preliminary data.</text>
</comment>